<evidence type="ECO:0000313" key="2">
    <source>
        <dbReference type="Proteomes" id="UP000014500"/>
    </source>
</evidence>
<dbReference type="HOGENOM" id="CLU_822131_0_0_1"/>
<accession>T1J2R9</accession>
<reference evidence="1" key="2">
    <citation type="submission" date="2015-02" db="UniProtKB">
        <authorList>
            <consortium name="EnsemblMetazoa"/>
        </authorList>
    </citation>
    <scope>IDENTIFICATION</scope>
</reference>
<proteinExistence type="predicted"/>
<reference evidence="2" key="1">
    <citation type="submission" date="2011-05" db="EMBL/GenBank/DDBJ databases">
        <authorList>
            <person name="Richards S.R."/>
            <person name="Qu J."/>
            <person name="Jiang H."/>
            <person name="Jhangiani S.N."/>
            <person name="Agravi P."/>
            <person name="Goodspeed R."/>
            <person name="Gross S."/>
            <person name="Mandapat C."/>
            <person name="Jackson L."/>
            <person name="Mathew T."/>
            <person name="Pu L."/>
            <person name="Thornton R."/>
            <person name="Saada N."/>
            <person name="Wilczek-Boney K.B."/>
            <person name="Lee S."/>
            <person name="Kovar C."/>
            <person name="Wu Y."/>
            <person name="Scherer S.E."/>
            <person name="Worley K.C."/>
            <person name="Muzny D.M."/>
            <person name="Gibbs R."/>
        </authorList>
    </citation>
    <scope>NUCLEOTIDE SEQUENCE</scope>
    <source>
        <strain evidence="2">Brora</strain>
    </source>
</reference>
<keyword evidence="2" id="KW-1185">Reference proteome</keyword>
<name>T1J2R9_STRMM</name>
<dbReference type="Proteomes" id="UP000014500">
    <property type="component" value="Unassembled WGS sequence"/>
</dbReference>
<dbReference type="EMBL" id="JH431807">
    <property type="status" value="NOT_ANNOTATED_CDS"/>
    <property type="molecule type" value="Genomic_DNA"/>
</dbReference>
<protein>
    <submittedName>
        <fullName evidence="1">Uncharacterized protein</fullName>
    </submittedName>
</protein>
<organism evidence="1 2">
    <name type="scientific">Strigamia maritima</name>
    <name type="common">European centipede</name>
    <name type="synonym">Geophilus maritimus</name>
    <dbReference type="NCBI Taxonomy" id="126957"/>
    <lineage>
        <taxon>Eukaryota</taxon>
        <taxon>Metazoa</taxon>
        <taxon>Ecdysozoa</taxon>
        <taxon>Arthropoda</taxon>
        <taxon>Myriapoda</taxon>
        <taxon>Chilopoda</taxon>
        <taxon>Pleurostigmophora</taxon>
        <taxon>Geophilomorpha</taxon>
        <taxon>Linotaeniidae</taxon>
        <taxon>Strigamia</taxon>
    </lineage>
</organism>
<sequence length="338" mass="38786">MAGIDLASGVSSDNGWLRENKSALFGWKNAVLITPMRHWGKISVDCRTGLVISLPGPLLNIRAPIDLLAKCEMNRYQRLHQLKLTNQHFNSDIFIHPDTKILHHLHMFQESVELLFDKIGNFCKNLLQYDENINIPSQSIVKLMRHIPQIQRLDLQVICTEQILVEIGVRDANGGAGVNPNQLFQHIRQYHRVPIKDKPLKKHIATWLAKALGCGFVRRLVGGRYQFVTASRRQARHNQMTTSFTRLSVSRPTLVVRPSLLTRQALNRACLVSRKLSKVNMVKMNRPMKNVDFLRRGVKFVKEKEKERVSSYAEIPALKDVFKKNVKLSVNSQMLDFQ</sequence>
<dbReference type="AlphaFoldDB" id="T1J2R9"/>
<evidence type="ECO:0000313" key="1">
    <source>
        <dbReference type="EnsemblMetazoa" id="SMAR007867-PA"/>
    </source>
</evidence>
<dbReference type="EnsemblMetazoa" id="SMAR007867-RA">
    <property type="protein sequence ID" value="SMAR007867-PA"/>
    <property type="gene ID" value="SMAR007867"/>
</dbReference>